<dbReference type="PANTHER" id="PTHR11985">
    <property type="entry name" value="GLYCEROL-3-PHOSPHATE DEHYDROGENASE"/>
    <property type="match status" value="1"/>
</dbReference>
<dbReference type="Gene3D" id="1.10.8.870">
    <property type="entry name" value="Alpha-glycerophosphate oxidase, cap domain"/>
    <property type="match status" value="1"/>
</dbReference>
<dbReference type="GO" id="GO:0046168">
    <property type="term" value="P:glycerol-3-phosphate catabolic process"/>
    <property type="evidence" value="ECO:0007669"/>
    <property type="project" value="TreeGrafter"/>
</dbReference>
<dbReference type="GeneID" id="93983631"/>
<evidence type="ECO:0000259" key="8">
    <source>
        <dbReference type="Pfam" id="PF16901"/>
    </source>
</evidence>
<comment type="cofactor">
    <cofactor evidence="1">
        <name>FAD</name>
        <dbReference type="ChEBI" id="CHEBI:57692"/>
    </cofactor>
</comment>
<keyword evidence="10" id="KW-1185">Reference proteome</keyword>
<evidence type="ECO:0000256" key="1">
    <source>
        <dbReference type="ARBA" id="ARBA00001974"/>
    </source>
</evidence>
<dbReference type="Pfam" id="PF01266">
    <property type="entry name" value="DAO"/>
    <property type="match status" value="1"/>
</dbReference>
<dbReference type="PANTHER" id="PTHR11985:SF35">
    <property type="entry name" value="ANAEROBIC GLYCEROL-3-PHOSPHATE DEHYDROGENASE SUBUNIT A"/>
    <property type="match status" value="1"/>
</dbReference>
<keyword evidence="3" id="KW-0285">Flavoprotein</keyword>
<evidence type="ECO:0000256" key="6">
    <source>
        <dbReference type="ARBA" id="ARBA00023002"/>
    </source>
</evidence>
<dbReference type="AlphaFoldDB" id="A0A0K1XCW0"/>
<protein>
    <submittedName>
        <fullName evidence="9">FAD-dependent oxidoreductase</fullName>
    </submittedName>
</protein>
<accession>A0A0K1XCW0</accession>
<evidence type="ECO:0000313" key="9">
    <source>
        <dbReference type="EMBL" id="AKX59028.1"/>
    </source>
</evidence>
<evidence type="ECO:0000256" key="2">
    <source>
        <dbReference type="ARBA" id="ARBA00007330"/>
    </source>
</evidence>
<evidence type="ECO:0000256" key="3">
    <source>
        <dbReference type="ARBA" id="ARBA00022630"/>
    </source>
</evidence>
<comment type="similarity">
    <text evidence="2">Belongs to the FAD-dependent glycerol-3-phosphate dehydrogenase family.</text>
</comment>
<dbReference type="PATRIC" id="fig|1697053.3.peg.1024"/>
<dbReference type="Pfam" id="PF16901">
    <property type="entry name" value="DAO_C"/>
    <property type="match status" value="1"/>
</dbReference>
<evidence type="ECO:0000259" key="7">
    <source>
        <dbReference type="Pfam" id="PF01266"/>
    </source>
</evidence>
<sequence>MHIAPWNHQWRKQQLSDLLSQQWDLVVVGGGITGAGILLAAAQQGWRCLLVEQQDIAWGTSSRSSKMVHGGLRYLAQGHWRLTRDSAQQRQYLLQAMHGLIEPLPFAYPHYKGEFPGPCIMSATLKVYDTLAGQRQHRQYSHTAADYLAPALKQQQLTAINCFQDAITDDVRLVLRVLQAARALGAEVLTQVQVQAPIYQQQRIVGLQVVDQLSGQAYSLTSQVVAQAAGVWTDLPQSDNYQLRPLRGSHLLLPYWRLPVSQAISFRHPQDQRSVFVFPWAGATIIGTTDLDHQQDLQQEARIEAAECLYLLAAANHLFPEARLTINDVRSTWSGVRPIVTKQRQDQAPSAASREHHIWQEPGRVSVAGGKLTTYRLLAAEVVQHCALQLTRHLKSKSIDQSWQLAIPDWNFPAAIGWQQRQRLLGYYGQGVGDLLALFQQLGTEQLAGLPLYQAELVFACRYEQVLQLDDLLLRRTRIGLLLAEGGRALLPLIKTLCQAELEWSDQQWQQQVKRYLEIWQRYYSLPEELLV</sequence>
<dbReference type="KEGG" id="pbb:AKN87_05045"/>
<dbReference type="STRING" id="1697053.AKN87_05045"/>
<dbReference type="InterPro" id="IPR036188">
    <property type="entry name" value="FAD/NAD-bd_sf"/>
</dbReference>
<dbReference type="InterPro" id="IPR000447">
    <property type="entry name" value="G3P_DH_FAD-dep"/>
</dbReference>
<dbReference type="PROSITE" id="PS00978">
    <property type="entry name" value="FAD_G3PDH_2"/>
    <property type="match status" value="1"/>
</dbReference>
<dbReference type="Proteomes" id="UP000063953">
    <property type="component" value="Chromosome"/>
</dbReference>
<dbReference type="InterPro" id="IPR038299">
    <property type="entry name" value="DAO_C_sf"/>
</dbReference>
<keyword evidence="4" id="KW-0319">Glycerol metabolism</keyword>
<dbReference type="PRINTS" id="PR01001">
    <property type="entry name" value="FADG3PDH"/>
</dbReference>
<dbReference type="GO" id="GO:0004368">
    <property type="term" value="F:glycerol-3-phosphate dehydrogenase (quinone) activity"/>
    <property type="evidence" value="ECO:0007669"/>
    <property type="project" value="InterPro"/>
</dbReference>
<feature type="domain" description="FAD dependent oxidoreductase" evidence="7">
    <location>
        <begin position="24"/>
        <end position="350"/>
    </location>
</feature>
<dbReference type="InterPro" id="IPR006076">
    <property type="entry name" value="FAD-dep_OxRdtase"/>
</dbReference>
<organism evidence="9 10">
    <name type="scientific">Thiopseudomonas alkaliphila</name>
    <dbReference type="NCBI Taxonomy" id="1697053"/>
    <lineage>
        <taxon>Bacteria</taxon>
        <taxon>Pseudomonadati</taxon>
        <taxon>Pseudomonadota</taxon>
        <taxon>Gammaproteobacteria</taxon>
        <taxon>Pseudomonadales</taxon>
        <taxon>Pseudomonadaceae</taxon>
        <taxon>Thiopseudomonas</taxon>
    </lineage>
</organism>
<proteinExistence type="inferred from homology"/>
<evidence type="ECO:0000256" key="5">
    <source>
        <dbReference type="ARBA" id="ARBA00022827"/>
    </source>
</evidence>
<gene>
    <name evidence="9" type="ORF">AKN88_03040</name>
</gene>
<evidence type="ECO:0000256" key="4">
    <source>
        <dbReference type="ARBA" id="ARBA00022798"/>
    </source>
</evidence>
<dbReference type="Gene3D" id="3.50.50.60">
    <property type="entry name" value="FAD/NAD(P)-binding domain"/>
    <property type="match status" value="1"/>
</dbReference>
<dbReference type="EMBL" id="CP012365">
    <property type="protein sequence ID" value="AKX59028.1"/>
    <property type="molecule type" value="Genomic_DNA"/>
</dbReference>
<evidence type="ECO:0000313" key="10">
    <source>
        <dbReference type="Proteomes" id="UP000063953"/>
    </source>
</evidence>
<dbReference type="RefSeq" id="WP_053100026.1">
    <property type="nucleotide sequence ID" value="NZ_CP012358.1"/>
</dbReference>
<dbReference type="InterPro" id="IPR031656">
    <property type="entry name" value="DAO_C"/>
</dbReference>
<feature type="domain" description="Alpha-glycerophosphate oxidase C-terminal" evidence="8">
    <location>
        <begin position="420"/>
        <end position="508"/>
    </location>
</feature>
<keyword evidence="6" id="KW-0560">Oxidoreductase</keyword>
<dbReference type="Gene3D" id="3.30.9.10">
    <property type="entry name" value="D-Amino Acid Oxidase, subunit A, domain 2"/>
    <property type="match status" value="1"/>
</dbReference>
<keyword evidence="5" id="KW-0274">FAD</keyword>
<dbReference type="SUPFAM" id="SSF51905">
    <property type="entry name" value="FAD/NAD(P)-binding domain"/>
    <property type="match status" value="1"/>
</dbReference>
<name>A0A0K1XCW0_9GAMM</name>
<dbReference type="GO" id="GO:0006071">
    <property type="term" value="P:glycerol metabolic process"/>
    <property type="evidence" value="ECO:0007669"/>
    <property type="project" value="UniProtKB-KW"/>
</dbReference>
<reference evidence="9 10" key="1">
    <citation type="journal article" date="2015" name="Genome Announc.">
        <title>Genome Sequences of Oblitimonas alkaliphila gen. nov. sp. nov. (Proposed), a Novel Bacterium of the Pseudomonadaceae Family.</title>
        <authorList>
            <person name="Lauer A.C."/>
            <person name="Nicholson A.C."/>
            <person name="Humrighouse B.W."/>
            <person name="Emery B."/>
            <person name="Drobish A."/>
            <person name="Juieng P."/>
            <person name="Loparev V."/>
            <person name="McQuiston J.R."/>
        </authorList>
    </citation>
    <scope>NUCLEOTIDE SEQUENCE [LARGE SCALE GENOMIC DNA]</scope>
    <source>
        <strain evidence="9 10">E5571</strain>
    </source>
</reference>